<dbReference type="OrthoDB" id="441446at2759"/>
<dbReference type="GO" id="GO:0046872">
    <property type="term" value="F:metal ion binding"/>
    <property type="evidence" value="ECO:0007669"/>
    <property type="project" value="UniProtKB-KW"/>
</dbReference>
<name>F0XJ37_GROCL</name>
<dbReference type="GO" id="GO:0006308">
    <property type="term" value="P:DNA catabolic process"/>
    <property type="evidence" value="ECO:0007669"/>
    <property type="project" value="InterPro"/>
</dbReference>
<keyword evidence="2" id="KW-0540">Nuclease</keyword>
<dbReference type="GO" id="GO:0016788">
    <property type="term" value="F:hydrolase activity, acting on ester bonds"/>
    <property type="evidence" value="ECO:0007669"/>
    <property type="project" value="InterPro"/>
</dbReference>
<dbReference type="InterPro" id="IPR008947">
    <property type="entry name" value="PLipase_C/P1_nuclease_dom_sf"/>
</dbReference>
<proteinExistence type="inferred from homology"/>
<dbReference type="GO" id="GO:0004519">
    <property type="term" value="F:endonuclease activity"/>
    <property type="evidence" value="ECO:0007669"/>
    <property type="project" value="UniProtKB-KW"/>
</dbReference>
<dbReference type="AlphaFoldDB" id="F0XJ37"/>
<dbReference type="STRING" id="655863.F0XJ37"/>
<dbReference type="SUPFAM" id="SSF48537">
    <property type="entry name" value="Phospholipase C/P1 nuclease"/>
    <property type="match status" value="1"/>
</dbReference>
<evidence type="ECO:0000256" key="8">
    <source>
        <dbReference type="SAM" id="SignalP"/>
    </source>
</evidence>
<dbReference type="CDD" id="cd11010">
    <property type="entry name" value="S1-P1_nuclease"/>
    <property type="match status" value="1"/>
</dbReference>
<keyword evidence="5" id="KW-0378">Hydrolase</keyword>
<feature type="signal peptide" evidence="8">
    <location>
        <begin position="1"/>
        <end position="19"/>
    </location>
</feature>
<dbReference type="Gene3D" id="1.10.575.10">
    <property type="entry name" value="P1 Nuclease"/>
    <property type="match status" value="1"/>
</dbReference>
<evidence type="ECO:0000256" key="5">
    <source>
        <dbReference type="ARBA" id="ARBA00022801"/>
    </source>
</evidence>
<keyword evidence="4" id="KW-0255">Endonuclease</keyword>
<dbReference type="PANTHER" id="PTHR33146:SF26">
    <property type="entry name" value="ENDONUCLEASE 4"/>
    <property type="match status" value="1"/>
</dbReference>
<keyword evidence="3" id="KW-0479">Metal-binding</keyword>
<keyword evidence="7" id="KW-0325">Glycoprotein</keyword>
<dbReference type="HOGENOM" id="CLU_044365_0_0_1"/>
<dbReference type="RefSeq" id="XP_014171703.1">
    <property type="nucleotide sequence ID" value="XM_014316228.1"/>
</dbReference>
<accession>F0XJ37</accession>
<dbReference type="InParanoid" id="F0XJ37"/>
<evidence type="ECO:0000256" key="7">
    <source>
        <dbReference type="ARBA" id="ARBA00023180"/>
    </source>
</evidence>
<feature type="chain" id="PRO_5003262208" evidence="8">
    <location>
        <begin position="20"/>
        <end position="303"/>
    </location>
</feature>
<protein>
    <submittedName>
        <fullName evidence="9">Nuclease s1</fullName>
    </submittedName>
</protein>
<dbReference type="PANTHER" id="PTHR33146">
    <property type="entry name" value="ENDONUCLEASE 4"/>
    <property type="match status" value="1"/>
</dbReference>
<dbReference type="Pfam" id="PF02265">
    <property type="entry name" value="S1-P1_nuclease"/>
    <property type="match status" value="1"/>
</dbReference>
<dbReference type="EMBL" id="GL629782">
    <property type="protein sequence ID" value="EFX02221.1"/>
    <property type="molecule type" value="Genomic_DNA"/>
</dbReference>
<evidence type="ECO:0000256" key="6">
    <source>
        <dbReference type="ARBA" id="ARBA00023157"/>
    </source>
</evidence>
<evidence type="ECO:0000313" key="10">
    <source>
        <dbReference type="Proteomes" id="UP000007796"/>
    </source>
</evidence>
<sequence>MKLSTALVAAATVLPSVSAWGGFGHITIAYLASDFVPADTATYFQTLLHNQTADYLAGVATWADSIRYTKWGHFTGPFHFIDAKDSPPERCDVDMERDCKAAGCIVTALQNYTARLIDSAASSSLSPLDREQAAKFVVHFVGDIHQPLHAEDVARGGNGIRVTFDGAHLNLHHVWDTSIAEKLVGGVRRQPYAAARRWADVLAESIRGGAFHDESEHWLNGLDLADPAATALAWARESNGYVCSHVFPQGPTAIRNQELGSDYYEKAAPVIEIQIARAGIRLAAYLDRIAAQINQQESATGEL</sequence>
<evidence type="ECO:0000256" key="1">
    <source>
        <dbReference type="ARBA" id="ARBA00009547"/>
    </source>
</evidence>
<keyword evidence="10" id="KW-1185">Reference proteome</keyword>
<gene>
    <name evidence="9" type="ORF">CMQ_2270</name>
</gene>
<reference evidence="9 10" key="1">
    <citation type="journal article" date="2011" name="Proc. Natl. Acad. Sci. U.S.A.">
        <title>Genome and transcriptome analyses of the mountain pine beetle-fungal symbiont Grosmannia clavigera, a lodgepole pine pathogen.</title>
        <authorList>
            <person name="DiGuistini S."/>
            <person name="Wang Y."/>
            <person name="Liao N.Y."/>
            <person name="Taylor G."/>
            <person name="Tanguay P."/>
            <person name="Feau N."/>
            <person name="Henrissat B."/>
            <person name="Chan S.K."/>
            <person name="Hesse-Orce U."/>
            <person name="Alamouti S.M."/>
            <person name="Tsui C.K.M."/>
            <person name="Docking R.T."/>
            <person name="Levasseur A."/>
            <person name="Haridas S."/>
            <person name="Robertson G."/>
            <person name="Birol I."/>
            <person name="Holt R.A."/>
            <person name="Marra M.A."/>
            <person name="Hamelin R.C."/>
            <person name="Hirst M."/>
            <person name="Jones S.J.M."/>
            <person name="Bohlmann J."/>
            <person name="Breuil C."/>
        </authorList>
    </citation>
    <scope>NUCLEOTIDE SEQUENCE [LARGE SCALE GENOMIC DNA]</scope>
    <source>
        <strain evidence="10">kw1407 / UAMH 11150</strain>
    </source>
</reference>
<evidence type="ECO:0000256" key="2">
    <source>
        <dbReference type="ARBA" id="ARBA00022722"/>
    </source>
</evidence>
<dbReference type="eggNOG" id="ENOG502QRXU">
    <property type="taxonomic scope" value="Eukaryota"/>
</dbReference>
<dbReference type="GeneID" id="25975241"/>
<keyword evidence="8" id="KW-0732">Signal</keyword>
<dbReference type="GO" id="GO:0003676">
    <property type="term" value="F:nucleic acid binding"/>
    <property type="evidence" value="ECO:0007669"/>
    <property type="project" value="InterPro"/>
</dbReference>
<evidence type="ECO:0000256" key="3">
    <source>
        <dbReference type="ARBA" id="ARBA00022723"/>
    </source>
</evidence>
<evidence type="ECO:0000256" key="4">
    <source>
        <dbReference type="ARBA" id="ARBA00022759"/>
    </source>
</evidence>
<keyword evidence="6" id="KW-1015">Disulfide bond</keyword>
<dbReference type="InterPro" id="IPR003154">
    <property type="entry name" value="S1/P1nuclease"/>
</dbReference>
<organism evidence="10">
    <name type="scientific">Grosmannia clavigera (strain kw1407 / UAMH 11150)</name>
    <name type="common">Blue stain fungus</name>
    <name type="synonym">Graphiocladiella clavigera</name>
    <dbReference type="NCBI Taxonomy" id="655863"/>
    <lineage>
        <taxon>Eukaryota</taxon>
        <taxon>Fungi</taxon>
        <taxon>Dikarya</taxon>
        <taxon>Ascomycota</taxon>
        <taxon>Pezizomycotina</taxon>
        <taxon>Sordariomycetes</taxon>
        <taxon>Sordariomycetidae</taxon>
        <taxon>Ophiostomatales</taxon>
        <taxon>Ophiostomataceae</taxon>
        <taxon>Leptographium</taxon>
    </lineage>
</organism>
<dbReference type="Proteomes" id="UP000007796">
    <property type="component" value="Unassembled WGS sequence"/>
</dbReference>
<comment type="similarity">
    <text evidence="1">Belongs to the nuclease type I family.</text>
</comment>
<evidence type="ECO:0000313" key="9">
    <source>
        <dbReference type="EMBL" id="EFX02221.1"/>
    </source>
</evidence>